<dbReference type="InterPro" id="IPR013783">
    <property type="entry name" value="Ig-like_fold"/>
</dbReference>
<dbReference type="Gene3D" id="2.150.10.10">
    <property type="entry name" value="Serralysin-like metalloprotease, C-terminal"/>
    <property type="match status" value="3"/>
</dbReference>
<sequence length="1125" mass="113364">DGTTTTVTVDILGTNDAAVIGGTTSVNLTETNAPLSTSGQLTITDVDSAATFVAQTDVAGTNGYGKFTITANGAWTYVANSAHNEFVAGQHYSDSVTVTSEDGTTTTVTVDILGTNDAAVIGGTMTGSVTEAGATGPGTPTATGDLNSTDVDNTADAWTVVGLPTASAGGYGTYTIDATGHWTYTVDNDNATVNALNNGQQLTDSFTVKTVDGTSQVVTVTINGANDAVPDQAPDAVGDRIVTNIDDDWGALDAETISVPLWALLANDRDADGQTLSVTSASPVSGLLSTTINTGAGILNIVDATGGGSFTYTASTTAPVGSDTATVDVIRQSGSSLTGTDAKEILVGSGDSDTIDGKGGADIIFGNGGNDTIYADSSDRYVDGGTGTDTIYVAGDDVSMDLSGVEIVNVENLVTEDKPGNGGGFDQTITISAAQWANFSAIDMNDGNDVLNVKLVGDVDISGASITAVSDVETGNLIGSGGNDSITLTGSQLNAILQGSGSIDLGAGTDTINLKSTSTDLNSLGNNGLQGVEIISAASAAAGVTINLANQSEAFTLTGSSSGDTLTGGAGADTISGGNGDDTIVGAQNDILLDGGIGTDTLQIGANFTSTSNEQIVGIENITLTATATVNLANQTEGFKILGSSGGDTIVGGAGADIINGLGGNDTLTGGAGNDQFRLQTNSGTDVITDFTVGQDKIGLVDIFNNTTGTSAGAALNANDFISRSSIGNISNSDDNKVIVITTAQSSSQISATEIAGSGSPTNNYVLVFNSTTGKGELWFDSDWSDAANRVHVATLSNITSLAQLGNISASDIVVYNNATDPIILDLDHNGVALTTLDQGVQFDINADGHKDQIAWTAGSDGILAYDVDGNGKIDNGSEIFSPHFAGGSYVDGLAALSTLDSNRDGKIDAADEAFSKLTVWQDLNHNGITDSGELSSLADHSISSISLDANASNSEINGQSILADGSYTLTDGSTGHFVEVAFDTTLGGSENGSNAYSLIGSDGDDILSGSGGMYTLTGGAGADTFVLDADALNDVKLADVITDYKASEGDALDVSKLLDSLLGHQATEAEALTSVKTTVSGADTVVSVNANGGWHDVAVLQNTTEAVKILFDDKHDTTTAPHVG</sequence>
<name>A0A370KTL5_9HYPH</name>
<evidence type="ECO:0000313" key="4">
    <source>
        <dbReference type="Proteomes" id="UP000254939"/>
    </source>
</evidence>
<dbReference type="InterPro" id="IPR040853">
    <property type="entry name" value="RapA2_cadherin-like"/>
</dbReference>
<feature type="domain" description="RapA2 cadherin-like" evidence="2">
    <location>
        <begin position="6"/>
        <end position="77"/>
    </location>
</feature>
<dbReference type="PRINTS" id="PR00313">
    <property type="entry name" value="CABNDNGRPT"/>
</dbReference>
<feature type="domain" description="RapA2 cadherin-like" evidence="2">
    <location>
        <begin position="107"/>
        <end position="184"/>
    </location>
</feature>
<organism evidence="3 4">
    <name type="scientific">Rhizobium grahamii</name>
    <dbReference type="NCBI Taxonomy" id="1120045"/>
    <lineage>
        <taxon>Bacteria</taxon>
        <taxon>Pseudomonadati</taxon>
        <taxon>Pseudomonadota</taxon>
        <taxon>Alphaproteobacteria</taxon>
        <taxon>Hyphomicrobiales</taxon>
        <taxon>Rhizobiaceae</taxon>
        <taxon>Rhizobium/Agrobacterium group</taxon>
        <taxon>Rhizobium</taxon>
    </lineage>
</organism>
<dbReference type="InterPro" id="IPR018511">
    <property type="entry name" value="Hemolysin-typ_Ca-bd_CS"/>
</dbReference>
<dbReference type="PANTHER" id="PTHR39431:SF1">
    <property type="entry name" value="FRPA_C-RELATED PROTEIN"/>
    <property type="match status" value="1"/>
</dbReference>
<accession>A0A370KTL5</accession>
<dbReference type="NCBIfam" id="TIGR03661">
    <property type="entry name" value="T1SS_VCA0849"/>
    <property type="match status" value="1"/>
</dbReference>
<dbReference type="InterPro" id="IPR010221">
    <property type="entry name" value="VCBS_dom"/>
</dbReference>
<dbReference type="AlphaFoldDB" id="A0A370KTL5"/>
<dbReference type="Gene3D" id="2.60.40.10">
    <property type="entry name" value="Immunoglobulins"/>
    <property type="match status" value="1"/>
</dbReference>
<evidence type="ECO:0000313" key="3">
    <source>
        <dbReference type="EMBL" id="RDJ14315.1"/>
    </source>
</evidence>
<dbReference type="InterPro" id="IPR001343">
    <property type="entry name" value="Hemolysn_Ca-bd"/>
</dbReference>
<dbReference type="Proteomes" id="UP000254939">
    <property type="component" value="Unassembled WGS sequence"/>
</dbReference>
<evidence type="ECO:0000259" key="2">
    <source>
        <dbReference type="Pfam" id="PF17803"/>
    </source>
</evidence>
<comment type="caution">
    <text evidence="3">The sequence shown here is derived from an EMBL/GenBank/DDBJ whole genome shotgun (WGS) entry which is preliminary data.</text>
</comment>
<dbReference type="PROSITE" id="PS00330">
    <property type="entry name" value="HEMOLYSIN_CALCIUM"/>
    <property type="match status" value="1"/>
</dbReference>
<feature type="non-terminal residue" evidence="3">
    <location>
        <position position="1"/>
    </location>
</feature>
<dbReference type="PANTHER" id="PTHR39431">
    <property type="entry name" value="FRPA/C-RELATED PROTEIN"/>
    <property type="match status" value="1"/>
</dbReference>
<feature type="compositionally biased region" description="Low complexity" evidence="1">
    <location>
        <begin position="132"/>
        <end position="144"/>
    </location>
</feature>
<dbReference type="InterPro" id="IPR019960">
    <property type="entry name" value="T1SS_VCA0849"/>
</dbReference>
<evidence type="ECO:0000256" key="1">
    <source>
        <dbReference type="SAM" id="MobiDB-lite"/>
    </source>
</evidence>
<dbReference type="GO" id="GO:0005509">
    <property type="term" value="F:calcium ion binding"/>
    <property type="evidence" value="ECO:0007669"/>
    <property type="project" value="InterPro"/>
</dbReference>
<feature type="region of interest" description="Disordered" evidence="1">
    <location>
        <begin position="129"/>
        <end position="148"/>
    </location>
</feature>
<proteinExistence type="predicted"/>
<reference evidence="3 4" key="1">
    <citation type="submission" date="2017-03" db="EMBL/GenBank/DDBJ databases">
        <title>Genome analysis of Rhizobial strains effectives or ineffectives for nitrogen fixation isolated from bean seeds.</title>
        <authorList>
            <person name="Peralta H."/>
            <person name="Aguilar-Vera A."/>
            <person name="Mora Y."/>
            <person name="Vargas-Lagunas C."/>
            <person name="Girard L."/>
            <person name="Mora J."/>
        </authorList>
    </citation>
    <scope>NUCLEOTIDE SEQUENCE [LARGE SCALE GENOMIC DNA]</scope>
    <source>
        <strain evidence="3 4">CCGM3</strain>
    </source>
</reference>
<dbReference type="EMBL" id="NAAC01000006">
    <property type="protein sequence ID" value="RDJ14315.1"/>
    <property type="molecule type" value="Genomic_DNA"/>
</dbReference>
<dbReference type="Pfam" id="PF17803">
    <property type="entry name" value="Cadherin_4"/>
    <property type="match status" value="2"/>
</dbReference>
<protein>
    <recommendedName>
        <fullName evidence="2">RapA2 cadherin-like domain-containing protein</fullName>
    </recommendedName>
</protein>
<gene>
    <name evidence="3" type="ORF">B5K06_05270</name>
</gene>
<dbReference type="NCBIfam" id="TIGR01965">
    <property type="entry name" value="VCBS_repeat"/>
    <property type="match status" value="3"/>
</dbReference>
<dbReference type="SUPFAM" id="SSF51120">
    <property type="entry name" value="beta-Roll"/>
    <property type="match status" value="4"/>
</dbReference>
<dbReference type="InterPro" id="IPR011049">
    <property type="entry name" value="Serralysin-like_metalloprot_C"/>
</dbReference>
<dbReference type="Pfam" id="PF00353">
    <property type="entry name" value="HemolysinCabind"/>
    <property type="match status" value="4"/>
</dbReference>